<dbReference type="Pfam" id="PF04505">
    <property type="entry name" value="CD225"/>
    <property type="match status" value="1"/>
</dbReference>
<dbReference type="EMBL" id="CP032152">
    <property type="protein sequence ID" value="AXY68090.1"/>
    <property type="molecule type" value="Genomic_DNA"/>
</dbReference>
<dbReference type="RefSeq" id="WP_181494557.1">
    <property type="nucleotide sequence ID" value="NZ_CP032152.1"/>
</dbReference>
<dbReference type="InterPro" id="IPR051423">
    <property type="entry name" value="CD225/Dispanin"/>
</dbReference>
<keyword evidence="3 5" id="KW-1133">Transmembrane helix</keyword>
<protein>
    <submittedName>
        <fullName evidence="6">CD225/dispanin family protein</fullName>
    </submittedName>
</protein>
<gene>
    <name evidence="6" type="ORF">D3A95_08180</name>
</gene>
<evidence type="ECO:0000256" key="3">
    <source>
        <dbReference type="ARBA" id="ARBA00022989"/>
    </source>
</evidence>
<dbReference type="PANTHER" id="PTHR14948">
    <property type="entry name" value="NG5"/>
    <property type="match status" value="1"/>
</dbReference>
<evidence type="ECO:0000313" key="6">
    <source>
        <dbReference type="EMBL" id="AXY68090.1"/>
    </source>
</evidence>
<feature type="transmembrane region" description="Helical" evidence="5">
    <location>
        <begin position="58"/>
        <end position="84"/>
    </location>
</feature>
<comment type="subcellular location">
    <subcellularLocation>
        <location evidence="1">Membrane</location>
    </subcellularLocation>
</comment>
<evidence type="ECO:0000256" key="2">
    <source>
        <dbReference type="ARBA" id="ARBA00022692"/>
    </source>
</evidence>
<feature type="transmembrane region" description="Helical" evidence="5">
    <location>
        <begin position="12"/>
        <end position="37"/>
    </location>
</feature>
<evidence type="ECO:0000313" key="7">
    <source>
        <dbReference type="Proteomes" id="UP000261812"/>
    </source>
</evidence>
<dbReference type="PANTHER" id="PTHR14948:SF25">
    <property type="entry name" value="DUF4190 DOMAIN-CONTAINING PROTEIN"/>
    <property type="match status" value="1"/>
</dbReference>
<name>A0A3B7MJL2_9CYAN</name>
<evidence type="ECO:0000256" key="1">
    <source>
        <dbReference type="ARBA" id="ARBA00004370"/>
    </source>
</evidence>
<dbReference type="AlphaFoldDB" id="A0A3B7MJL2"/>
<dbReference type="KEGG" id="tsq:D3A95_08180"/>
<keyword evidence="7" id="KW-1185">Reference proteome</keyword>
<keyword evidence="4 5" id="KW-0472">Membrane</keyword>
<evidence type="ECO:0000256" key="5">
    <source>
        <dbReference type="SAM" id="Phobius"/>
    </source>
</evidence>
<organism evidence="6 7">
    <name type="scientific">Thermosynechococcus sichuanensis E542</name>
    <dbReference type="NCBI Taxonomy" id="2016101"/>
    <lineage>
        <taxon>Bacteria</taxon>
        <taxon>Bacillati</taxon>
        <taxon>Cyanobacteriota</taxon>
        <taxon>Cyanophyceae</taxon>
        <taxon>Acaryochloridales</taxon>
        <taxon>Thermosynechococcaceae</taxon>
        <taxon>Thermosynechococcus</taxon>
        <taxon>Thermosynechococcus sichuanensis</taxon>
    </lineage>
</organism>
<proteinExistence type="predicted"/>
<accession>A0A3B7MJL2</accession>
<evidence type="ECO:0000256" key="4">
    <source>
        <dbReference type="ARBA" id="ARBA00023136"/>
    </source>
</evidence>
<sequence>MNPSNENIPNYMVPAILSTICCCLPFGIVAIIFAAQVNSRLAAGDRAGALDASNKAKLFTLIAFILGFLGSAIYAILMILAIVAEQGGI</sequence>
<dbReference type="InterPro" id="IPR007593">
    <property type="entry name" value="CD225/Dispanin_fam"/>
</dbReference>
<dbReference type="GO" id="GO:0016020">
    <property type="term" value="C:membrane"/>
    <property type="evidence" value="ECO:0007669"/>
    <property type="project" value="UniProtKB-SubCell"/>
</dbReference>
<keyword evidence="2 5" id="KW-0812">Transmembrane</keyword>
<dbReference type="Proteomes" id="UP000261812">
    <property type="component" value="Chromosome"/>
</dbReference>
<reference evidence="7" key="1">
    <citation type="submission" date="2018-09" db="EMBL/GenBank/DDBJ databases">
        <title>Complete genome sequence of thermophilic cyanobacteria strain Thermosynechococcus elongatus PKUAC-SCTE542.</title>
        <authorList>
            <person name="Liang Y."/>
            <person name="Tang J."/>
            <person name="Daroch M."/>
        </authorList>
    </citation>
    <scope>NUCLEOTIDE SEQUENCE [LARGE SCALE GENOMIC DNA]</scope>
    <source>
        <strain evidence="7">E542</strain>
    </source>
</reference>